<gene>
    <name evidence="3" type="ORF">WUBG_13507</name>
</gene>
<dbReference type="Pfam" id="PF24681">
    <property type="entry name" value="Kelch_KLHDC2_KLHL20_DRC7"/>
    <property type="match status" value="1"/>
</dbReference>
<evidence type="ECO:0000256" key="2">
    <source>
        <dbReference type="ARBA" id="ARBA00022737"/>
    </source>
</evidence>
<organism evidence="3 4">
    <name type="scientific">Wuchereria bancrofti</name>
    <dbReference type="NCBI Taxonomy" id="6293"/>
    <lineage>
        <taxon>Eukaryota</taxon>
        <taxon>Metazoa</taxon>
        <taxon>Ecdysozoa</taxon>
        <taxon>Nematoda</taxon>
        <taxon>Chromadorea</taxon>
        <taxon>Rhabditida</taxon>
        <taxon>Spirurina</taxon>
        <taxon>Spiruromorpha</taxon>
        <taxon>Filarioidea</taxon>
        <taxon>Onchocercidae</taxon>
        <taxon>Wuchereria</taxon>
    </lineage>
</organism>
<dbReference type="PANTHER" id="PTHR46093:SF18">
    <property type="entry name" value="FIBRONECTIN TYPE-III DOMAIN-CONTAINING PROTEIN"/>
    <property type="match status" value="1"/>
</dbReference>
<dbReference type="SUPFAM" id="SSF117281">
    <property type="entry name" value="Kelch motif"/>
    <property type="match status" value="1"/>
</dbReference>
<reference evidence="4" key="1">
    <citation type="submission" date="2012-08" db="EMBL/GenBank/DDBJ databases">
        <title>The Genome Sequence of Wuchereria bancrofti.</title>
        <authorList>
            <person name="Nutman T.B."/>
            <person name="Fink D.L."/>
            <person name="Russ C."/>
            <person name="Young S."/>
            <person name="Zeng Q."/>
            <person name="Koehrsen M."/>
            <person name="Alvarado L."/>
            <person name="Berlin A."/>
            <person name="Chapman S.B."/>
            <person name="Chen Z."/>
            <person name="Freedman E."/>
            <person name="Gellesch M."/>
            <person name="Goldberg J."/>
            <person name="Griggs A."/>
            <person name="Gujja S."/>
            <person name="Heilman E.R."/>
            <person name="Heiman D."/>
            <person name="Hepburn T."/>
            <person name="Howarth C."/>
            <person name="Jen D."/>
            <person name="Larson L."/>
            <person name="Lewis B."/>
            <person name="Mehta T."/>
            <person name="Park D."/>
            <person name="Pearson M."/>
            <person name="Roberts A."/>
            <person name="Saif S."/>
            <person name="Shea T."/>
            <person name="Shenoy N."/>
            <person name="Sisk P."/>
            <person name="Stolte C."/>
            <person name="Sykes S."/>
            <person name="Walk T."/>
            <person name="White J."/>
            <person name="Yandava C."/>
            <person name="Haas B."/>
            <person name="Henn M.R."/>
            <person name="Nusbaum C."/>
            <person name="Birren B."/>
        </authorList>
    </citation>
    <scope>NUCLEOTIDE SEQUENCE [LARGE SCALE GENOMIC DNA]</scope>
    <source>
        <strain evidence="4">NA</strain>
    </source>
</reference>
<evidence type="ECO:0008006" key="5">
    <source>
        <dbReference type="Google" id="ProtNLM"/>
    </source>
</evidence>
<evidence type="ECO:0000256" key="1">
    <source>
        <dbReference type="ARBA" id="ARBA00022441"/>
    </source>
</evidence>
<dbReference type="EMBL" id="ADBV01010350">
    <property type="protein sequence ID" value="EJW75582.1"/>
    <property type="molecule type" value="Genomic_DNA"/>
</dbReference>
<keyword evidence="2" id="KW-0677">Repeat</keyword>
<keyword evidence="1" id="KW-0880">Kelch repeat</keyword>
<proteinExistence type="predicted"/>
<comment type="caution">
    <text evidence="3">The sequence shown here is derived from an EMBL/GenBank/DDBJ whole genome shotgun (WGS) entry which is preliminary data.</text>
</comment>
<dbReference type="PANTHER" id="PTHR46093">
    <property type="entry name" value="ACYL-COA-BINDING DOMAIN-CONTAINING PROTEIN 5"/>
    <property type="match status" value="1"/>
</dbReference>
<accession>J9EF06</accession>
<sequence>MFCFDPEEEIWSVIPCVGEIPYGRTRHTAVVFNDMMIVYGGRGDNLANFPETIFAYNFTKSRWYEMIIEGELPANGREFHTACVINEKMYVFGGKNNFVSDLGLDVLNLETGRWENRKKPVTFHVDVEIIPLVCFYTFYLLQ</sequence>
<evidence type="ECO:0000313" key="4">
    <source>
        <dbReference type="Proteomes" id="UP000004810"/>
    </source>
</evidence>
<name>J9EF06_WUCBA</name>
<dbReference type="Proteomes" id="UP000004810">
    <property type="component" value="Unassembled WGS sequence"/>
</dbReference>
<dbReference type="InterPro" id="IPR015915">
    <property type="entry name" value="Kelch-typ_b-propeller"/>
</dbReference>
<evidence type="ECO:0000313" key="3">
    <source>
        <dbReference type="EMBL" id="EJW75582.1"/>
    </source>
</evidence>
<dbReference type="Gene3D" id="2.120.10.80">
    <property type="entry name" value="Kelch-type beta propeller"/>
    <property type="match status" value="1"/>
</dbReference>
<protein>
    <recommendedName>
        <fullName evidence="5">Kelch domain-containing protein family protein</fullName>
    </recommendedName>
</protein>
<dbReference type="AlphaFoldDB" id="J9EF06"/>